<dbReference type="OrthoDB" id="9934080at2"/>
<feature type="region of interest" description="Disordered" evidence="1">
    <location>
        <begin position="50"/>
        <end position="76"/>
    </location>
</feature>
<evidence type="ECO:0000313" key="3">
    <source>
        <dbReference type="EMBL" id="CZF79469.1"/>
    </source>
</evidence>
<organism evidence="3 4">
    <name type="scientific">Grimontia marina</name>
    <dbReference type="NCBI Taxonomy" id="646534"/>
    <lineage>
        <taxon>Bacteria</taxon>
        <taxon>Pseudomonadati</taxon>
        <taxon>Pseudomonadota</taxon>
        <taxon>Gammaproteobacteria</taxon>
        <taxon>Vibrionales</taxon>
        <taxon>Vibrionaceae</taxon>
        <taxon>Grimontia</taxon>
    </lineage>
</organism>
<dbReference type="RefSeq" id="WP_062706421.1">
    <property type="nucleotide sequence ID" value="NZ_CAWRCI010000006.1"/>
</dbReference>
<evidence type="ECO:0000256" key="2">
    <source>
        <dbReference type="SAM" id="Phobius"/>
    </source>
</evidence>
<proteinExistence type="predicted"/>
<evidence type="ECO:0000256" key="1">
    <source>
        <dbReference type="SAM" id="MobiDB-lite"/>
    </source>
</evidence>
<feature type="transmembrane region" description="Helical" evidence="2">
    <location>
        <begin position="83"/>
        <end position="102"/>
    </location>
</feature>
<name>A0A128EY21_9GAMM</name>
<feature type="compositionally biased region" description="Polar residues" evidence="1">
    <location>
        <begin position="53"/>
        <end position="72"/>
    </location>
</feature>
<sequence>MAQAIGALNPNAVSAPSGDAWWGGFVDKAGDLFSSAAGAYLEYERIQAGQDATGASQQPVASQPEHSSQINPQPMRGSLVPGVSNQMLMIGALGVCAVVLLLKK</sequence>
<keyword evidence="2" id="KW-1133">Transmembrane helix</keyword>
<keyword evidence="2" id="KW-0812">Transmembrane</keyword>
<dbReference type="AlphaFoldDB" id="A0A128EY21"/>
<protein>
    <submittedName>
        <fullName evidence="3">Uncharacterized protein</fullName>
    </submittedName>
</protein>
<accession>A0A128EY21</accession>
<dbReference type="Proteomes" id="UP000073601">
    <property type="component" value="Unassembled WGS sequence"/>
</dbReference>
<keyword evidence="2" id="KW-0472">Membrane</keyword>
<evidence type="ECO:0000313" key="4">
    <source>
        <dbReference type="Proteomes" id="UP000073601"/>
    </source>
</evidence>
<dbReference type="EMBL" id="FIZY01000006">
    <property type="protein sequence ID" value="CZF79469.1"/>
    <property type="molecule type" value="Genomic_DNA"/>
</dbReference>
<reference evidence="4" key="1">
    <citation type="submission" date="2016-02" db="EMBL/GenBank/DDBJ databases">
        <authorList>
            <person name="Rodrigo-Torres Lidia"/>
            <person name="Arahal R.David."/>
        </authorList>
    </citation>
    <scope>NUCLEOTIDE SEQUENCE [LARGE SCALE GENOMIC DNA]</scope>
    <source>
        <strain evidence="4">CECT 8713</strain>
    </source>
</reference>
<gene>
    <name evidence="3" type="ORF">GMA8713_00987</name>
</gene>
<keyword evidence="4" id="KW-1185">Reference proteome</keyword>